<feature type="transmembrane region" description="Helical" evidence="12">
    <location>
        <begin position="305"/>
        <end position="328"/>
    </location>
</feature>
<evidence type="ECO:0000313" key="15">
    <source>
        <dbReference type="Proteomes" id="UP000549394"/>
    </source>
</evidence>
<evidence type="ECO:0000256" key="3">
    <source>
        <dbReference type="ARBA" id="ARBA00022475"/>
    </source>
</evidence>
<feature type="transmembrane region" description="Helical" evidence="12">
    <location>
        <begin position="239"/>
        <end position="257"/>
    </location>
</feature>
<dbReference type="Pfam" id="PF00060">
    <property type="entry name" value="Lig_chan"/>
    <property type="match status" value="1"/>
</dbReference>
<evidence type="ECO:0000256" key="11">
    <source>
        <dbReference type="ARBA" id="ARBA00023303"/>
    </source>
</evidence>
<protein>
    <submittedName>
        <fullName evidence="14">DgyrCDS9656</fullName>
    </submittedName>
</protein>
<dbReference type="GO" id="GO:0015276">
    <property type="term" value="F:ligand-gated monoatomic ion channel activity"/>
    <property type="evidence" value="ECO:0007669"/>
    <property type="project" value="InterPro"/>
</dbReference>
<accession>A0A7I8VY01</accession>
<keyword evidence="5 12" id="KW-1133">Transmembrane helix</keyword>
<keyword evidence="8" id="KW-0675">Receptor</keyword>
<evidence type="ECO:0000256" key="1">
    <source>
        <dbReference type="ARBA" id="ARBA00004651"/>
    </source>
</evidence>
<evidence type="ECO:0000256" key="7">
    <source>
        <dbReference type="ARBA" id="ARBA00023136"/>
    </source>
</evidence>
<dbReference type="Gene3D" id="3.40.190.10">
    <property type="entry name" value="Periplasmic binding protein-like II"/>
    <property type="match status" value="1"/>
</dbReference>
<dbReference type="SUPFAM" id="SSF53850">
    <property type="entry name" value="Periplasmic binding protein-like II"/>
    <property type="match status" value="1"/>
</dbReference>
<dbReference type="SMART" id="SM00079">
    <property type="entry name" value="PBPe"/>
    <property type="match status" value="1"/>
</dbReference>
<proteinExistence type="predicted"/>
<sequence length="610" mass="69081">MRKNWEVLGPLVNFYIYQHFIQLKEIKEFLLHGDSLAVAADPLITKSLRVTYAVQKKFKLKYLIMACTAMCYAKDKYDLIADVDDNFEINSNSTPLSALFYGFSGKKLKIITTLAYKPFLYRNNQKEIVGSLKNTIDIMAEKLNFKYDFLVNSSANFGERLSPGVWSGVIGQVTNKTASILADGLSYVALDGRDNITYDRSKDVSFTFPYYIDSISALYRAPDPENNILYFIHIFKYDVWALAGSACLVTALIYTAITHLTAKISNCESRVPVYDSLFFFLGSFWKQAMSKLPQHSSGRLVLSFWWLFIIMFTTVYSGMLMASLTVVLRDIPFKDFAELTNYAAANEKVLVFVKDSAILDLVKKTNESENHPFQMAKDNIYSHKDSVVTNSIVHGNPELLEKLKDFTHIFFGDKVNLQQFAASLGCNKDKLILLQKNFLSSGLGLVVHKGSPFVKRLSKLIMLQQESGLIELWIKQNEEIDYCPFISKQVAKKTKVKLEYVPGVFILFGFGVGVALAILIAEMILTILKNRKITTSRNNQIETRPKDSYFVGSTEVIRTLNHVQSSIINGQSKIQEKEVCVKRRQRTTDSESICSTSQVFVIVPSEVTKL</sequence>
<name>A0A7I8VY01_9ANNE</name>
<dbReference type="EMBL" id="CAJFCJ010000013">
    <property type="protein sequence ID" value="CAD5121115.1"/>
    <property type="molecule type" value="Genomic_DNA"/>
</dbReference>
<keyword evidence="3" id="KW-1003">Cell membrane</keyword>
<keyword evidence="10" id="KW-1071">Ligand-gated ion channel</keyword>
<evidence type="ECO:0000256" key="10">
    <source>
        <dbReference type="ARBA" id="ARBA00023286"/>
    </source>
</evidence>
<keyword evidence="9" id="KW-0325">Glycoprotein</keyword>
<keyword evidence="11" id="KW-0407">Ion channel</keyword>
<gene>
    <name evidence="14" type="ORF">DGYR_LOCUS9108</name>
</gene>
<dbReference type="InterPro" id="IPR019594">
    <property type="entry name" value="Glu/Gly-bd"/>
</dbReference>
<evidence type="ECO:0000256" key="12">
    <source>
        <dbReference type="SAM" id="Phobius"/>
    </source>
</evidence>
<dbReference type="Gene3D" id="1.10.287.70">
    <property type="match status" value="1"/>
</dbReference>
<feature type="domain" description="Ionotropic glutamate receptor C-terminal" evidence="13">
    <location>
        <begin position="107"/>
        <end position="476"/>
    </location>
</feature>
<dbReference type="GO" id="GO:0050906">
    <property type="term" value="P:detection of stimulus involved in sensory perception"/>
    <property type="evidence" value="ECO:0007669"/>
    <property type="project" value="UniProtKB-ARBA"/>
</dbReference>
<keyword evidence="4 12" id="KW-0812">Transmembrane</keyword>
<evidence type="ECO:0000256" key="9">
    <source>
        <dbReference type="ARBA" id="ARBA00023180"/>
    </source>
</evidence>
<evidence type="ECO:0000256" key="8">
    <source>
        <dbReference type="ARBA" id="ARBA00023170"/>
    </source>
</evidence>
<dbReference type="PANTHER" id="PTHR42643:SF24">
    <property type="entry name" value="IONOTROPIC RECEPTOR 60A"/>
    <property type="match status" value="1"/>
</dbReference>
<dbReference type="InterPro" id="IPR052192">
    <property type="entry name" value="Insect_Ionotropic_Sensory_Rcpt"/>
</dbReference>
<evidence type="ECO:0000256" key="2">
    <source>
        <dbReference type="ARBA" id="ARBA00022448"/>
    </source>
</evidence>
<dbReference type="Pfam" id="PF10613">
    <property type="entry name" value="Lig_chan-Glu_bd"/>
    <property type="match status" value="1"/>
</dbReference>
<evidence type="ECO:0000259" key="13">
    <source>
        <dbReference type="SMART" id="SM00079"/>
    </source>
</evidence>
<reference evidence="14 15" key="1">
    <citation type="submission" date="2020-08" db="EMBL/GenBank/DDBJ databases">
        <authorList>
            <person name="Hejnol A."/>
        </authorList>
    </citation>
    <scope>NUCLEOTIDE SEQUENCE [LARGE SCALE GENOMIC DNA]</scope>
</reference>
<dbReference type="PANTHER" id="PTHR42643">
    <property type="entry name" value="IONOTROPIC RECEPTOR 20A-RELATED"/>
    <property type="match status" value="1"/>
</dbReference>
<dbReference type="GO" id="GO:0005886">
    <property type="term" value="C:plasma membrane"/>
    <property type="evidence" value="ECO:0007669"/>
    <property type="project" value="UniProtKB-SubCell"/>
</dbReference>
<dbReference type="InterPro" id="IPR001320">
    <property type="entry name" value="Iontro_rcpt_C"/>
</dbReference>
<dbReference type="OrthoDB" id="9997229at2759"/>
<keyword evidence="6" id="KW-0406">Ion transport</keyword>
<evidence type="ECO:0000256" key="5">
    <source>
        <dbReference type="ARBA" id="ARBA00022989"/>
    </source>
</evidence>
<evidence type="ECO:0000256" key="4">
    <source>
        <dbReference type="ARBA" id="ARBA00022692"/>
    </source>
</evidence>
<keyword evidence="15" id="KW-1185">Reference proteome</keyword>
<evidence type="ECO:0000256" key="6">
    <source>
        <dbReference type="ARBA" id="ARBA00023065"/>
    </source>
</evidence>
<keyword evidence="2" id="KW-0813">Transport</keyword>
<comment type="caution">
    <text evidence="14">The sequence shown here is derived from an EMBL/GenBank/DDBJ whole genome shotgun (WGS) entry which is preliminary data.</text>
</comment>
<organism evidence="14 15">
    <name type="scientific">Dimorphilus gyrociliatus</name>
    <dbReference type="NCBI Taxonomy" id="2664684"/>
    <lineage>
        <taxon>Eukaryota</taxon>
        <taxon>Metazoa</taxon>
        <taxon>Spiralia</taxon>
        <taxon>Lophotrochozoa</taxon>
        <taxon>Annelida</taxon>
        <taxon>Polychaeta</taxon>
        <taxon>Polychaeta incertae sedis</taxon>
        <taxon>Dinophilidae</taxon>
        <taxon>Dimorphilus</taxon>
    </lineage>
</organism>
<comment type="subcellular location">
    <subcellularLocation>
        <location evidence="1">Cell membrane</location>
        <topology evidence="1">Multi-pass membrane protein</topology>
    </subcellularLocation>
</comment>
<feature type="transmembrane region" description="Helical" evidence="12">
    <location>
        <begin position="500"/>
        <end position="528"/>
    </location>
</feature>
<keyword evidence="7 12" id="KW-0472">Membrane</keyword>
<dbReference type="AlphaFoldDB" id="A0A7I8VY01"/>
<evidence type="ECO:0000313" key="14">
    <source>
        <dbReference type="EMBL" id="CAD5121115.1"/>
    </source>
</evidence>
<dbReference type="Proteomes" id="UP000549394">
    <property type="component" value="Unassembled WGS sequence"/>
</dbReference>